<evidence type="ECO:0000256" key="2">
    <source>
        <dbReference type="ARBA" id="ARBA00022801"/>
    </source>
</evidence>
<dbReference type="Pfam" id="PF07687">
    <property type="entry name" value="M20_dimer"/>
    <property type="match status" value="1"/>
</dbReference>
<dbReference type="PANTHER" id="PTHR11014">
    <property type="entry name" value="PEPTIDASE M20 FAMILY MEMBER"/>
    <property type="match status" value="1"/>
</dbReference>
<dbReference type="STRING" id="1416806.CAL12_22480"/>
<gene>
    <name evidence="5" type="ORF">CAL12_22480</name>
</gene>
<dbReference type="InterPro" id="IPR036264">
    <property type="entry name" value="Bact_exopeptidase_dim_dom"/>
</dbReference>
<feature type="binding site" evidence="3">
    <location>
        <position position="141"/>
    </location>
    <ligand>
        <name>Mn(2+)</name>
        <dbReference type="ChEBI" id="CHEBI:29035"/>
        <label>2</label>
    </ligand>
</feature>
<evidence type="ECO:0000256" key="3">
    <source>
        <dbReference type="PIRSR" id="PIRSR005962-1"/>
    </source>
</evidence>
<dbReference type="SUPFAM" id="SSF55031">
    <property type="entry name" value="Bacterial exopeptidase dimerisation domain"/>
    <property type="match status" value="1"/>
</dbReference>
<keyword evidence="6" id="KW-1185">Reference proteome</keyword>
<dbReference type="EMBL" id="CP021108">
    <property type="protein sequence ID" value="ARP83313.1"/>
    <property type="molecule type" value="Genomic_DNA"/>
</dbReference>
<feature type="binding site" evidence="3">
    <location>
        <position position="108"/>
    </location>
    <ligand>
        <name>Mn(2+)</name>
        <dbReference type="ChEBI" id="CHEBI:29035"/>
        <label>2</label>
    </ligand>
</feature>
<name>A0A1W6YRS4_9BORD</name>
<dbReference type="Gene3D" id="3.40.630.10">
    <property type="entry name" value="Zn peptidases"/>
    <property type="match status" value="1"/>
</dbReference>
<dbReference type="InterPro" id="IPR011650">
    <property type="entry name" value="Peptidase_M20_dimer"/>
</dbReference>
<evidence type="ECO:0000256" key="1">
    <source>
        <dbReference type="ARBA" id="ARBA00006153"/>
    </source>
</evidence>
<dbReference type="AlphaFoldDB" id="A0A1W6YRS4"/>
<sequence>MYPRSPLESIRLFHDELTALRRDLHAHPELGFEEVRTSGIVAGALEALGIEVHRGIGKTGVVGVIRGRGTDSGRMIGLRADMDALPMTEDNAFGHKSTKPGLMHGCGHDGHTAVLLGAARYLAQTRNFDGSAVLIFQPAEEGRGGAKAMMEDGLFDTFPCDAIYALHNWPGLPPGTIGINPGPMMAAADRFEIVINGRGGHGAHPYQTIDPVVVAGHLITALQSVVARNINPLDSAVLSVGSVQAGHPGAMSVIPREARMVGTVRTFRKTVQELVEKRMTELATSIAGAFGATAEVRYERIYPATLNTPGHANLVADIATEMIGKENVVRDLVPSMGSEDFSFMLQARPGAYFRLGQGGAESGCTLHNSHFDFNDAVIPLGAAMFCALAERGMPLSE</sequence>
<keyword evidence="3" id="KW-0479">Metal-binding</keyword>
<comment type="similarity">
    <text evidence="1">Belongs to the peptidase M20 family.</text>
</comment>
<feature type="binding site" evidence="3">
    <location>
        <position position="167"/>
    </location>
    <ligand>
        <name>Mn(2+)</name>
        <dbReference type="ChEBI" id="CHEBI:29035"/>
        <label>2</label>
    </ligand>
</feature>
<dbReference type="Gene3D" id="3.30.70.360">
    <property type="match status" value="1"/>
</dbReference>
<feature type="domain" description="Peptidase M20 dimerisation" evidence="4">
    <location>
        <begin position="190"/>
        <end position="283"/>
    </location>
</feature>
<dbReference type="KEGG" id="bgv:CAL12_22480"/>
<feature type="binding site" evidence="3">
    <location>
        <position position="106"/>
    </location>
    <ligand>
        <name>Mn(2+)</name>
        <dbReference type="ChEBI" id="CHEBI:29035"/>
        <label>2</label>
    </ligand>
</feature>
<comment type="cofactor">
    <cofactor evidence="3">
        <name>Mn(2+)</name>
        <dbReference type="ChEBI" id="CHEBI:29035"/>
    </cofactor>
    <text evidence="3">The Mn(2+) ion enhances activity.</text>
</comment>
<keyword evidence="3" id="KW-0464">Manganese</keyword>
<keyword evidence="2" id="KW-0378">Hydrolase</keyword>
<accession>A0A1W6YRS4</accession>
<evidence type="ECO:0000313" key="5">
    <source>
        <dbReference type="EMBL" id="ARP83313.1"/>
    </source>
</evidence>
<evidence type="ECO:0000313" key="6">
    <source>
        <dbReference type="Proteomes" id="UP000194151"/>
    </source>
</evidence>
<reference evidence="5 6" key="1">
    <citation type="submission" date="2017-05" db="EMBL/GenBank/DDBJ databases">
        <title>Complete and WGS of Bordetella genogroups.</title>
        <authorList>
            <person name="Spilker T."/>
            <person name="LiPuma J."/>
        </authorList>
    </citation>
    <scope>NUCLEOTIDE SEQUENCE [LARGE SCALE GENOMIC DNA]</scope>
    <source>
        <strain evidence="5 6">AU19157</strain>
    </source>
</reference>
<organism evidence="5 6">
    <name type="scientific">Bordetella genomosp. 8</name>
    <dbReference type="NCBI Taxonomy" id="1416806"/>
    <lineage>
        <taxon>Bacteria</taxon>
        <taxon>Pseudomonadati</taxon>
        <taxon>Pseudomonadota</taxon>
        <taxon>Betaproteobacteria</taxon>
        <taxon>Burkholderiales</taxon>
        <taxon>Alcaligenaceae</taxon>
        <taxon>Bordetella</taxon>
    </lineage>
</organism>
<dbReference type="GO" id="GO:0046872">
    <property type="term" value="F:metal ion binding"/>
    <property type="evidence" value="ECO:0007669"/>
    <property type="project" value="UniProtKB-KW"/>
</dbReference>
<proteinExistence type="inferred from homology"/>
<protein>
    <submittedName>
        <fullName evidence="5">Peptidase M20</fullName>
    </submittedName>
</protein>
<dbReference type="SUPFAM" id="SSF53187">
    <property type="entry name" value="Zn-dependent exopeptidases"/>
    <property type="match status" value="1"/>
</dbReference>
<dbReference type="Proteomes" id="UP000194151">
    <property type="component" value="Chromosome"/>
</dbReference>
<dbReference type="OrthoDB" id="8875216at2"/>
<feature type="binding site" evidence="3">
    <location>
        <position position="367"/>
    </location>
    <ligand>
        <name>Mn(2+)</name>
        <dbReference type="ChEBI" id="CHEBI:29035"/>
        <label>2</label>
    </ligand>
</feature>
<dbReference type="Pfam" id="PF01546">
    <property type="entry name" value="Peptidase_M20"/>
    <property type="match status" value="1"/>
</dbReference>
<dbReference type="PIRSF" id="PIRSF005962">
    <property type="entry name" value="Pept_M20D_amidohydro"/>
    <property type="match status" value="1"/>
</dbReference>
<dbReference type="RefSeq" id="WP_086066651.1">
    <property type="nucleotide sequence ID" value="NZ_CP021108.1"/>
</dbReference>
<dbReference type="CDD" id="cd05666">
    <property type="entry name" value="M20_Acy1-like"/>
    <property type="match status" value="1"/>
</dbReference>
<dbReference type="InterPro" id="IPR002933">
    <property type="entry name" value="Peptidase_M20"/>
</dbReference>
<dbReference type="NCBIfam" id="TIGR01891">
    <property type="entry name" value="amidohydrolases"/>
    <property type="match status" value="1"/>
</dbReference>
<dbReference type="FunFam" id="3.30.70.360:FF:000014">
    <property type="entry name" value="N-acyl-L-amino acid amidohydrolase"/>
    <property type="match status" value="1"/>
</dbReference>
<dbReference type="PANTHER" id="PTHR11014:SF63">
    <property type="entry name" value="METALLOPEPTIDASE, PUTATIVE (AFU_ORTHOLOGUE AFUA_6G09600)-RELATED"/>
    <property type="match status" value="1"/>
</dbReference>
<dbReference type="InterPro" id="IPR017439">
    <property type="entry name" value="Amidohydrolase"/>
</dbReference>
<evidence type="ECO:0000259" key="4">
    <source>
        <dbReference type="Pfam" id="PF07687"/>
    </source>
</evidence>
<dbReference type="GO" id="GO:0016787">
    <property type="term" value="F:hydrolase activity"/>
    <property type="evidence" value="ECO:0007669"/>
    <property type="project" value="UniProtKB-KW"/>
</dbReference>